<dbReference type="FunFam" id="2.170.130.10:FF:000024">
    <property type="entry name" value="Outer membrane protein"/>
    <property type="match status" value="1"/>
</dbReference>
<evidence type="ECO:0000256" key="1">
    <source>
        <dbReference type="ARBA" id="ARBA00004571"/>
    </source>
</evidence>
<dbReference type="InterPro" id="IPR036942">
    <property type="entry name" value="Beta-barrel_TonB_sf"/>
</dbReference>
<keyword evidence="6 8" id="KW-0472">Membrane</keyword>
<organism evidence="12 13">
    <name type="scientific">Capnocytophaga ochracea</name>
    <dbReference type="NCBI Taxonomy" id="1018"/>
    <lineage>
        <taxon>Bacteria</taxon>
        <taxon>Pseudomonadati</taxon>
        <taxon>Bacteroidota</taxon>
        <taxon>Flavobacteriia</taxon>
        <taxon>Flavobacteriales</taxon>
        <taxon>Flavobacteriaceae</taxon>
        <taxon>Capnocytophaga</taxon>
    </lineage>
</organism>
<feature type="domain" description="TonB-dependent receptor plug" evidence="11">
    <location>
        <begin position="118"/>
        <end position="227"/>
    </location>
</feature>
<dbReference type="Gene3D" id="2.170.130.10">
    <property type="entry name" value="TonB-dependent receptor, plug domain"/>
    <property type="match status" value="1"/>
</dbReference>
<dbReference type="NCBIfam" id="TIGR04057">
    <property type="entry name" value="SusC_RagA_signa"/>
    <property type="match status" value="1"/>
</dbReference>
<dbReference type="PROSITE" id="PS51257">
    <property type="entry name" value="PROKAR_LIPOPROTEIN"/>
    <property type="match status" value="1"/>
</dbReference>
<dbReference type="EMBL" id="UYIQ01000001">
    <property type="protein sequence ID" value="VDG82055.1"/>
    <property type="molecule type" value="Genomic_DNA"/>
</dbReference>
<dbReference type="Proteomes" id="UP000276733">
    <property type="component" value="Unassembled WGS sequence"/>
</dbReference>
<dbReference type="InterPro" id="IPR000531">
    <property type="entry name" value="Beta-barrel_TonB"/>
</dbReference>
<dbReference type="PROSITE" id="PS52016">
    <property type="entry name" value="TONB_DEPENDENT_REC_3"/>
    <property type="match status" value="1"/>
</dbReference>
<evidence type="ECO:0000256" key="6">
    <source>
        <dbReference type="ARBA" id="ARBA00023136"/>
    </source>
</evidence>
<dbReference type="InterPro" id="IPR039426">
    <property type="entry name" value="TonB-dep_rcpt-like"/>
</dbReference>
<proteinExistence type="inferred from homology"/>
<sequence length="1058" mass="119067">MKEKYLTFVMFVLGCFLTTLMAQTISVKGKVTDDKKTPLPGVSVVVKGSTHGTSTDFDGNYQIQAKAGDVLEFSFVGFTTQTKKVVGVGNSYTVNVQLKEDTQQLSEVVVVGFGTQKKVNLTGSVSSVDSKAIEARPVATVTEALQGIVPGLNISTSTAGGQLDATKSFNIRGAGTIGDGSNASPLVLIDGMEGDMNALNPNDIENISVLKDAAAASIYGSRAPFGVILITTKKGKSGKVIVNYTSNLRADSPIIRPKMVDSYSWATYFNDADVGGTQFQDWKLQQIKDFQEGKITKSMFENSSGKWEAWDAHDLLPIANTNWIEEHYKKAYYSYEHNLSVSGGSDKNQYYISANYLNRDGLFRYASEDFDRYTLTGKINAKINDKLSIGYSSRLVRQNYEAPSYLTHNAVFFHDIIRYWPIIPLKDPNGNYTRESKVPYLKEGGKQKSEKDWLYSQLTANYKITDKWDVVAEFNYRIYTEFNHTDHLTTYAKDVKNQPYIVDNETSSIYEYAKKENFLNPNVFTNYHINLESGHNFKLMAGFQSELLKSRDLSGDKKNVITPLTPTLNTASGKEVTKGGYSHWATLGFFGRINYDYQGKYLLEVNGRYDGTSRFLRNQRWSFFPSFSAGWNVAQENFWEPYRDYVSTFKIRGSWGELGNQNTKNWYPLYTIIDYKTNEGNWVLGESRPNVAGIPALISTTYGWETVRSWNAGLDVTALKNRLNFTFDYFVRATYGMIGPAPELPQTLGAAVPKTNNSDMESRGFEVMLSWKDKIGEDFRYGLTFTLADSRQKILKYPNPSKSLGDKRDNWYEGRYDGDIWGYTTKGIAKTQAEMDAHLAKVNQSQLGSNWSAGDIMYEDLNGDGKISNGKNTVDDSGDLSIIGNKTPRYNYGITLDASYKRFDFRLFLQGVGKRDFATSGSYFWGASGGKWQTVVFKEHLDYFRDDPNHPLGQNLDSYYPRPDWGSGRNRHTQTRYLQNAAYLRVKNIQLGYTLPQEVSEKIGISNLRVYISGENILTFTKLSKLYDPEMLGIGYGDEGAKTYPISKTWAIGLNITL</sequence>
<protein>
    <submittedName>
        <fullName evidence="12">Ferric enterobactin receptor CfrA domain, degenerate</fullName>
    </submittedName>
</protein>
<dbReference type="SUPFAM" id="SSF49464">
    <property type="entry name" value="Carboxypeptidase regulatory domain-like"/>
    <property type="match status" value="1"/>
</dbReference>
<dbReference type="Pfam" id="PF13715">
    <property type="entry name" value="CarbopepD_reg_2"/>
    <property type="match status" value="1"/>
</dbReference>
<evidence type="ECO:0000313" key="12">
    <source>
        <dbReference type="EMBL" id="VDG82055.1"/>
    </source>
</evidence>
<dbReference type="GO" id="GO:0009279">
    <property type="term" value="C:cell outer membrane"/>
    <property type="evidence" value="ECO:0007669"/>
    <property type="project" value="UniProtKB-SubCell"/>
</dbReference>
<dbReference type="Gene3D" id="2.60.40.1120">
    <property type="entry name" value="Carboxypeptidase-like, regulatory domain"/>
    <property type="match status" value="1"/>
</dbReference>
<feature type="domain" description="TonB-dependent receptor-like beta-barrel" evidence="10">
    <location>
        <begin position="440"/>
        <end position="1016"/>
    </location>
</feature>
<evidence type="ECO:0000259" key="11">
    <source>
        <dbReference type="Pfam" id="PF07715"/>
    </source>
</evidence>
<comment type="subcellular location">
    <subcellularLocation>
        <location evidence="1 8">Cell outer membrane</location>
        <topology evidence="1 8">Multi-pass membrane protein</topology>
    </subcellularLocation>
</comment>
<keyword evidence="2 8" id="KW-0813">Transport</keyword>
<reference evidence="12 13" key="1">
    <citation type="submission" date="2018-11" db="EMBL/GenBank/DDBJ databases">
        <authorList>
            <consortium name="Pathogen Informatics"/>
        </authorList>
    </citation>
    <scope>NUCLEOTIDE SEQUENCE [LARGE SCALE GENOMIC DNA]</scope>
    <source>
        <strain evidence="12 13">NCTC11458</strain>
    </source>
</reference>
<comment type="caution">
    <text evidence="12">The sequence shown here is derived from an EMBL/GenBank/DDBJ whole genome shotgun (WGS) entry which is preliminary data.</text>
</comment>
<accession>A0A7Z9CBV8</accession>
<dbReference type="AlphaFoldDB" id="A0A7Z9CBV8"/>
<dbReference type="InterPro" id="IPR037066">
    <property type="entry name" value="Plug_dom_sf"/>
</dbReference>
<comment type="similarity">
    <text evidence="8 9">Belongs to the TonB-dependent receptor family.</text>
</comment>
<evidence type="ECO:0000256" key="3">
    <source>
        <dbReference type="ARBA" id="ARBA00022452"/>
    </source>
</evidence>
<keyword evidence="5 9" id="KW-0798">TonB box</keyword>
<evidence type="ECO:0000256" key="5">
    <source>
        <dbReference type="ARBA" id="ARBA00023077"/>
    </source>
</evidence>
<evidence type="ECO:0000256" key="7">
    <source>
        <dbReference type="ARBA" id="ARBA00023237"/>
    </source>
</evidence>
<evidence type="ECO:0000256" key="2">
    <source>
        <dbReference type="ARBA" id="ARBA00022448"/>
    </source>
</evidence>
<name>A0A7Z9CBV8_CAPOC</name>
<dbReference type="SUPFAM" id="SSF56935">
    <property type="entry name" value="Porins"/>
    <property type="match status" value="1"/>
</dbReference>
<keyword evidence="3 8" id="KW-1134">Transmembrane beta strand</keyword>
<evidence type="ECO:0000256" key="9">
    <source>
        <dbReference type="RuleBase" id="RU003357"/>
    </source>
</evidence>
<dbReference type="NCBIfam" id="TIGR04056">
    <property type="entry name" value="OMP_RagA_SusC"/>
    <property type="match status" value="1"/>
</dbReference>
<evidence type="ECO:0000259" key="10">
    <source>
        <dbReference type="Pfam" id="PF00593"/>
    </source>
</evidence>
<dbReference type="Gene3D" id="2.40.170.20">
    <property type="entry name" value="TonB-dependent receptor, beta-barrel domain"/>
    <property type="match status" value="1"/>
</dbReference>
<evidence type="ECO:0000256" key="8">
    <source>
        <dbReference type="PROSITE-ProRule" id="PRU01360"/>
    </source>
</evidence>
<dbReference type="Pfam" id="PF07715">
    <property type="entry name" value="Plug"/>
    <property type="match status" value="1"/>
</dbReference>
<dbReference type="InterPro" id="IPR023997">
    <property type="entry name" value="TonB-dep_OMP_SusC/RagA_CS"/>
</dbReference>
<dbReference type="RefSeq" id="WP_181831587.1">
    <property type="nucleotide sequence ID" value="NZ_UYIQ01000001.1"/>
</dbReference>
<dbReference type="Pfam" id="PF00593">
    <property type="entry name" value="TonB_dep_Rec_b-barrel"/>
    <property type="match status" value="1"/>
</dbReference>
<evidence type="ECO:0000313" key="13">
    <source>
        <dbReference type="Proteomes" id="UP000276733"/>
    </source>
</evidence>
<keyword evidence="12" id="KW-0675">Receptor</keyword>
<dbReference type="InterPro" id="IPR012910">
    <property type="entry name" value="Plug_dom"/>
</dbReference>
<keyword evidence="4 8" id="KW-0812">Transmembrane</keyword>
<dbReference type="InterPro" id="IPR008969">
    <property type="entry name" value="CarboxyPept-like_regulatory"/>
</dbReference>
<dbReference type="InterPro" id="IPR023996">
    <property type="entry name" value="TonB-dep_OMP_SusC/RagA"/>
</dbReference>
<gene>
    <name evidence="12" type="primary">fepA</name>
    <name evidence="12" type="ORF">NCTC11458_01353</name>
</gene>
<keyword evidence="7 8" id="KW-0998">Cell outer membrane</keyword>
<evidence type="ECO:0000256" key="4">
    <source>
        <dbReference type="ARBA" id="ARBA00022692"/>
    </source>
</evidence>